<dbReference type="InterPro" id="IPR036201">
    <property type="entry name" value="Pacifastin_dom_sf"/>
</dbReference>
<organism evidence="10 11">
    <name type="scientific">Zophobas morio</name>
    <dbReference type="NCBI Taxonomy" id="2755281"/>
    <lineage>
        <taxon>Eukaryota</taxon>
        <taxon>Metazoa</taxon>
        <taxon>Ecdysozoa</taxon>
        <taxon>Arthropoda</taxon>
        <taxon>Hexapoda</taxon>
        <taxon>Insecta</taxon>
        <taxon>Pterygota</taxon>
        <taxon>Neoptera</taxon>
        <taxon>Endopterygota</taxon>
        <taxon>Coleoptera</taxon>
        <taxon>Polyphaga</taxon>
        <taxon>Cucujiformia</taxon>
        <taxon>Tenebrionidae</taxon>
        <taxon>Zophobas</taxon>
    </lineage>
</organism>
<evidence type="ECO:0000256" key="2">
    <source>
        <dbReference type="ARBA" id="ARBA00022525"/>
    </source>
</evidence>
<proteinExistence type="inferred from homology"/>
<keyword evidence="11" id="KW-1185">Reference proteome</keyword>
<evidence type="ECO:0000256" key="3">
    <source>
        <dbReference type="ARBA" id="ARBA00022690"/>
    </source>
</evidence>
<evidence type="ECO:0000256" key="1">
    <source>
        <dbReference type="ARBA" id="ARBA00004613"/>
    </source>
</evidence>
<feature type="domain" description="Pacifastin" evidence="9">
    <location>
        <begin position="66"/>
        <end position="101"/>
    </location>
</feature>
<evidence type="ECO:0000313" key="11">
    <source>
        <dbReference type="Proteomes" id="UP001168821"/>
    </source>
</evidence>
<dbReference type="GO" id="GO:0004867">
    <property type="term" value="F:serine-type endopeptidase inhibitor activity"/>
    <property type="evidence" value="ECO:0007669"/>
    <property type="project" value="UniProtKB-UniRule"/>
</dbReference>
<feature type="site" description="Reactive bond" evidence="8">
    <location>
        <begin position="95"/>
        <end position="96"/>
    </location>
</feature>
<keyword evidence="2 7" id="KW-0964">Secreted</keyword>
<feature type="disulfide bond" evidence="8">
    <location>
        <begin position="69"/>
        <end position="84"/>
    </location>
</feature>
<dbReference type="PIRSF" id="PIRSF001625">
    <property type="entry name" value="Prot_inhib_pacifastin"/>
    <property type="match status" value="1"/>
</dbReference>
<comment type="similarity">
    <text evidence="6 7 8">Belongs to the protease inhibitor I19 family.</text>
</comment>
<name>A0AA38HYZ2_9CUCU</name>
<evidence type="ECO:0000256" key="8">
    <source>
        <dbReference type="PROSITE-ProRule" id="PRU00776"/>
    </source>
</evidence>
<keyword evidence="4 7" id="KW-0722">Serine protease inhibitor</keyword>
<dbReference type="EMBL" id="JALNTZ010000007">
    <property type="protein sequence ID" value="KAJ3646024.1"/>
    <property type="molecule type" value="Genomic_DNA"/>
</dbReference>
<dbReference type="InterPro" id="IPR016307">
    <property type="entry name" value="Prtase-inh_pacifastin"/>
</dbReference>
<keyword evidence="3 7" id="KW-0646">Protease inhibitor</keyword>
<dbReference type="PROSITE" id="PS51446">
    <property type="entry name" value="PACIFASTIN"/>
    <property type="match status" value="1"/>
</dbReference>
<dbReference type="Proteomes" id="UP001168821">
    <property type="component" value="Unassembled WGS sequence"/>
</dbReference>
<accession>A0AA38HYZ2</accession>
<comment type="caution">
    <text evidence="8">Lacks conserved residue(s) required for the propagation of feature annotation.</text>
</comment>
<evidence type="ECO:0000313" key="10">
    <source>
        <dbReference type="EMBL" id="KAJ3646024.1"/>
    </source>
</evidence>
<feature type="chain" id="PRO_5041501415" description="Protease inhibitor" evidence="7">
    <location>
        <begin position="20"/>
        <end position="106"/>
    </location>
</feature>
<evidence type="ECO:0000259" key="9">
    <source>
        <dbReference type="PROSITE" id="PS51446"/>
    </source>
</evidence>
<gene>
    <name evidence="10" type="ORF">Zmor_023635</name>
</gene>
<keyword evidence="5 8" id="KW-1015">Disulfide bond</keyword>
<dbReference type="AlphaFoldDB" id="A0AA38HYZ2"/>
<dbReference type="Pfam" id="PF05375">
    <property type="entry name" value="Pacifastin_I"/>
    <property type="match status" value="1"/>
</dbReference>
<evidence type="ECO:0000256" key="7">
    <source>
        <dbReference type="PIRNR" id="PIRNR001625"/>
    </source>
</evidence>
<evidence type="ECO:0000256" key="5">
    <source>
        <dbReference type="ARBA" id="ARBA00023157"/>
    </source>
</evidence>
<keyword evidence="7" id="KW-0732">Signal</keyword>
<dbReference type="InterPro" id="IPR008037">
    <property type="entry name" value="Pacifastin_dom"/>
</dbReference>
<protein>
    <recommendedName>
        <fullName evidence="7">Protease inhibitor</fullName>
    </recommendedName>
</protein>
<reference evidence="10" key="1">
    <citation type="journal article" date="2023" name="G3 (Bethesda)">
        <title>Whole genome assemblies of Zophobas morio and Tenebrio molitor.</title>
        <authorList>
            <person name="Kaur S."/>
            <person name="Stinson S.A."/>
            <person name="diCenzo G.C."/>
        </authorList>
    </citation>
    <scope>NUCLEOTIDE SEQUENCE</scope>
    <source>
        <strain evidence="10">QUZm001</strain>
    </source>
</reference>
<feature type="signal peptide" evidence="7">
    <location>
        <begin position="1"/>
        <end position="19"/>
    </location>
</feature>
<evidence type="ECO:0000256" key="6">
    <source>
        <dbReference type="ARBA" id="ARBA00029459"/>
    </source>
</evidence>
<comment type="caution">
    <text evidence="10">The sequence shown here is derived from an EMBL/GenBank/DDBJ whole genome shotgun (WGS) entry which is preliminary data.</text>
</comment>
<dbReference type="GO" id="GO:0005576">
    <property type="term" value="C:extracellular region"/>
    <property type="evidence" value="ECO:0007669"/>
    <property type="project" value="UniProtKB-SubCell"/>
</dbReference>
<dbReference type="SUPFAM" id="SSF57283">
    <property type="entry name" value="PMP inhibitors"/>
    <property type="match status" value="1"/>
</dbReference>
<evidence type="ECO:0000256" key="4">
    <source>
        <dbReference type="ARBA" id="ARBA00022900"/>
    </source>
</evidence>
<comment type="subcellular location">
    <subcellularLocation>
        <location evidence="1 7">Secreted</location>
    </subcellularLocation>
</comment>
<sequence length="106" mass="11669">MNVYLFAVILLVCVFTINAVPRNKAQCISGQYKNEGCSSCRCINGKWSCISNSGRCPPSQRAKRDEFTCTPGQTFKKDCNTCTCTQDGKNAICTLKRCNVVANVTQ</sequence>